<dbReference type="KEGG" id="tmai:FVE67_03205"/>
<evidence type="ECO:0000259" key="15">
    <source>
        <dbReference type="Pfam" id="PF02096"/>
    </source>
</evidence>
<evidence type="ECO:0000256" key="1">
    <source>
        <dbReference type="ARBA" id="ARBA00004429"/>
    </source>
</evidence>
<accession>A0A6H1WRT3</accession>
<organism evidence="17 18">
    <name type="scientific">Thermosulfurimonas marina</name>
    <dbReference type="NCBI Taxonomy" id="2047767"/>
    <lineage>
        <taxon>Bacteria</taxon>
        <taxon>Pseudomonadati</taxon>
        <taxon>Thermodesulfobacteriota</taxon>
        <taxon>Thermodesulfobacteria</taxon>
        <taxon>Thermodesulfobacteriales</taxon>
        <taxon>Thermodesulfobacteriaceae</taxon>
        <taxon>Thermosulfurimonas</taxon>
    </lineage>
</organism>
<dbReference type="GO" id="GO:0005886">
    <property type="term" value="C:plasma membrane"/>
    <property type="evidence" value="ECO:0007669"/>
    <property type="project" value="UniProtKB-SubCell"/>
</dbReference>
<dbReference type="EMBL" id="CP042909">
    <property type="protein sequence ID" value="QJA05864.1"/>
    <property type="molecule type" value="Genomic_DNA"/>
</dbReference>
<evidence type="ECO:0000313" key="17">
    <source>
        <dbReference type="EMBL" id="QJA05864.1"/>
    </source>
</evidence>
<keyword evidence="7 13" id="KW-0653">Protein transport</keyword>
<evidence type="ECO:0000256" key="4">
    <source>
        <dbReference type="ARBA" id="ARBA00022448"/>
    </source>
</evidence>
<sequence length="547" mass="62730">MKKDSDMEMRALLAVVASLLILLAFNTWYAKRYAPSTSPKSRPQASSPARKEARPETPLPLKERRSSPSPSLLRVEVLPVETELFSAQMTEAGGRFLSFRLKNYREDKGPKAPLVELVSAPKQGLPIEVYPAGHPELAVRPVKGEPRALRLTDAERGKILFRPQGTSPLSLERVFSFSAKSYLFHLEVKVTNPGEKPVQDRLLFRIVGAPFSRSTRYVFKGPAYMDGKKLEEIKLKKPGSFREYAGPVSWVAYEDAYFILALLPEDRKGPWRLTFRRLERDTDEVILWSPEFTLSPGASKTFRLAAYFGPKRMEDLKAVGRGLPKALHFGFFDPVAKPLLWCLKFFHRYVGNYGLAIILLTFLVRIIFWPLNHLSYKSMKKMQEIQPIIQRLREKYQDDPQRLQQELMQVYRTYKINPFSGCLPMLIQIPVFFALYKVLLQAIELRHAPFWAWIDDLSAPDRLPVGFDIPYLHGLPVLTILMGISMYVQQKLSPTSLDPTQARLMLIMPVFFTVLFVNFPSGLVLYWLTNNLLSIVQQVMINKLHAR</sequence>
<dbReference type="InterPro" id="IPR047196">
    <property type="entry name" value="YidC_ALB_C"/>
</dbReference>
<evidence type="ECO:0000256" key="8">
    <source>
        <dbReference type="ARBA" id="ARBA00022989"/>
    </source>
</evidence>
<dbReference type="AlphaFoldDB" id="A0A6H1WRT3"/>
<dbReference type="InterPro" id="IPR038221">
    <property type="entry name" value="YidC_periplasmic_sf"/>
</dbReference>
<feature type="transmembrane region" description="Helical" evidence="13">
    <location>
        <begin position="504"/>
        <end position="528"/>
    </location>
</feature>
<dbReference type="PRINTS" id="PR00701">
    <property type="entry name" value="60KDINNERMP"/>
</dbReference>
<evidence type="ECO:0000256" key="2">
    <source>
        <dbReference type="ARBA" id="ARBA00010527"/>
    </source>
</evidence>
<comment type="similarity">
    <text evidence="2 13">Belongs to the OXA1/ALB3/YidC family. Type 1 subfamily.</text>
</comment>
<keyword evidence="18" id="KW-1185">Reference proteome</keyword>
<evidence type="ECO:0000256" key="12">
    <source>
        <dbReference type="ARBA" id="ARBA00033342"/>
    </source>
</evidence>
<dbReference type="NCBIfam" id="TIGR03592">
    <property type="entry name" value="yidC_oxa1_cterm"/>
    <property type="match status" value="1"/>
</dbReference>
<dbReference type="PANTHER" id="PTHR12428:SF65">
    <property type="entry name" value="CYTOCHROME C OXIDASE ASSEMBLY PROTEIN COX18, MITOCHONDRIAL"/>
    <property type="match status" value="1"/>
</dbReference>
<dbReference type="GO" id="GO:0005261">
    <property type="term" value="F:monoatomic cation channel activity"/>
    <property type="evidence" value="ECO:0007669"/>
    <property type="project" value="InterPro"/>
</dbReference>
<keyword evidence="4 13" id="KW-0813">Transport</keyword>
<gene>
    <name evidence="13 17" type="primary">yidC</name>
    <name evidence="17" type="ORF">FVE67_03205</name>
</gene>
<dbReference type="InterPro" id="IPR028055">
    <property type="entry name" value="YidC/Oxa/ALB_C"/>
</dbReference>
<dbReference type="PANTHER" id="PTHR12428">
    <property type="entry name" value="OXA1"/>
    <property type="match status" value="1"/>
</dbReference>
<keyword evidence="8 13" id="KW-1133">Transmembrane helix</keyword>
<comment type="subcellular location">
    <subcellularLocation>
        <location evidence="1">Cell inner membrane</location>
        <topology evidence="1">Multi-pass membrane protein</topology>
    </subcellularLocation>
    <subcellularLocation>
        <location evidence="13">Cell membrane</location>
        <topology evidence="13">Multi-pass membrane protein</topology>
    </subcellularLocation>
</comment>
<dbReference type="GO" id="GO:0032977">
    <property type="term" value="F:membrane insertase activity"/>
    <property type="evidence" value="ECO:0007669"/>
    <property type="project" value="InterPro"/>
</dbReference>
<dbReference type="PRINTS" id="PR01900">
    <property type="entry name" value="YIDCPROTEIN"/>
</dbReference>
<dbReference type="CDD" id="cd20070">
    <property type="entry name" value="5TM_YidC_Alb3"/>
    <property type="match status" value="1"/>
</dbReference>
<dbReference type="CDD" id="cd19961">
    <property type="entry name" value="EcYidC-like_peri"/>
    <property type="match status" value="1"/>
</dbReference>
<dbReference type="RefSeq" id="WP_168719219.1">
    <property type="nucleotide sequence ID" value="NZ_CP042909.1"/>
</dbReference>
<dbReference type="InterPro" id="IPR019998">
    <property type="entry name" value="Membr_insert_YidC"/>
</dbReference>
<comment type="subunit">
    <text evidence="13">Interacts with the Sec translocase complex via SecD. Specifically interacts with transmembrane segments of nascent integral membrane proteins during membrane integration.</text>
</comment>
<feature type="region of interest" description="Disordered" evidence="14">
    <location>
        <begin position="34"/>
        <end position="68"/>
    </location>
</feature>
<keyword evidence="9 13" id="KW-0472">Membrane</keyword>
<evidence type="ECO:0000256" key="14">
    <source>
        <dbReference type="SAM" id="MobiDB-lite"/>
    </source>
</evidence>
<dbReference type="GO" id="GO:0019076">
    <property type="term" value="P:viral release from host cell"/>
    <property type="evidence" value="ECO:0007669"/>
    <property type="project" value="InterPro"/>
</dbReference>
<keyword evidence="5 13" id="KW-1003">Cell membrane</keyword>
<dbReference type="GO" id="GO:0032801">
    <property type="term" value="P:receptor catabolic process"/>
    <property type="evidence" value="ECO:0007669"/>
    <property type="project" value="InterPro"/>
</dbReference>
<keyword evidence="6 13" id="KW-0812">Transmembrane</keyword>
<dbReference type="NCBIfam" id="TIGR03593">
    <property type="entry name" value="yidC_nterm"/>
    <property type="match status" value="1"/>
</dbReference>
<evidence type="ECO:0000256" key="3">
    <source>
        <dbReference type="ARBA" id="ARBA00015325"/>
    </source>
</evidence>
<evidence type="ECO:0000259" key="16">
    <source>
        <dbReference type="Pfam" id="PF14849"/>
    </source>
</evidence>
<feature type="compositionally biased region" description="Polar residues" evidence="14">
    <location>
        <begin position="35"/>
        <end position="47"/>
    </location>
</feature>
<feature type="transmembrane region" description="Helical" evidence="13">
    <location>
        <begin position="416"/>
        <end position="436"/>
    </location>
</feature>
<dbReference type="Pfam" id="PF14849">
    <property type="entry name" value="YidC_periplas"/>
    <property type="match status" value="1"/>
</dbReference>
<evidence type="ECO:0000256" key="9">
    <source>
        <dbReference type="ARBA" id="ARBA00023136"/>
    </source>
</evidence>
<evidence type="ECO:0000256" key="13">
    <source>
        <dbReference type="HAMAP-Rule" id="MF_01810"/>
    </source>
</evidence>
<dbReference type="InterPro" id="IPR001708">
    <property type="entry name" value="YidC/ALB3/OXA1/COX18"/>
</dbReference>
<dbReference type="HAMAP" id="MF_01810">
    <property type="entry name" value="YidC_type1"/>
    <property type="match status" value="1"/>
</dbReference>
<evidence type="ECO:0000256" key="6">
    <source>
        <dbReference type="ARBA" id="ARBA00022692"/>
    </source>
</evidence>
<dbReference type="Gene3D" id="2.70.98.90">
    <property type="match status" value="1"/>
</dbReference>
<feature type="compositionally biased region" description="Basic and acidic residues" evidence="14">
    <location>
        <begin position="49"/>
        <end position="66"/>
    </location>
</feature>
<dbReference type="GO" id="GO:0051205">
    <property type="term" value="P:protein insertion into membrane"/>
    <property type="evidence" value="ECO:0007669"/>
    <property type="project" value="TreeGrafter"/>
</dbReference>
<dbReference type="InterPro" id="IPR028053">
    <property type="entry name" value="Membr_insert_YidC_N"/>
</dbReference>
<feature type="domain" description="Membrane insertase YidC N-terminal" evidence="16">
    <location>
        <begin position="79"/>
        <end position="341"/>
    </location>
</feature>
<evidence type="ECO:0000256" key="5">
    <source>
        <dbReference type="ARBA" id="ARBA00022475"/>
    </source>
</evidence>
<evidence type="ECO:0000313" key="18">
    <source>
        <dbReference type="Proteomes" id="UP000501253"/>
    </source>
</evidence>
<keyword evidence="10 13" id="KW-0143">Chaperone</keyword>
<evidence type="ECO:0000256" key="10">
    <source>
        <dbReference type="ARBA" id="ARBA00023186"/>
    </source>
</evidence>
<evidence type="ECO:0000256" key="11">
    <source>
        <dbReference type="ARBA" id="ARBA00033245"/>
    </source>
</evidence>
<proteinExistence type="inferred from homology"/>
<evidence type="ECO:0000256" key="7">
    <source>
        <dbReference type="ARBA" id="ARBA00022927"/>
    </source>
</evidence>
<dbReference type="Proteomes" id="UP000501253">
    <property type="component" value="Chromosome"/>
</dbReference>
<protein>
    <recommendedName>
        <fullName evidence="3 13">Membrane protein insertase YidC</fullName>
    </recommendedName>
    <alternativeName>
        <fullName evidence="12 13">Foldase YidC</fullName>
    </alternativeName>
    <alternativeName>
        <fullName evidence="11 13">Membrane integrase YidC</fullName>
    </alternativeName>
    <alternativeName>
        <fullName evidence="13">Membrane protein YidC</fullName>
    </alternativeName>
</protein>
<dbReference type="GO" id="GO:0033644">
    <property type="term" value="C:host cell membrane"/>
    <property type="evidence" value="ECO:0007669"/>
    <property type="project" value="InterPro"/>
</dbReference>
<feature type="transmembrane region" description="Helical" evidence="13">
    <location>
        <begin position="469"/>
        <end position="488"/>
    </location>
</feature>
<comment type="function">
    <text evidence="13">Required for the insertion and/or proper folding and/or complex formation of integral membrane proteins into the membrane. Involved in integration of membrane proteins that insert both dependently and independently of the Sec translocase complex, as well as at least some lipoproteins. Aids folding of multispanning membrane proteins.</text>
</comment>
<feature type="transmembrane region" description="Helical" evidence="13">
    <location>
        <begin position="353"/>
        <end position="372"/>
    </location>
</feature>
<name>A0A6H1WRT3_9BACT</name>
<reference evidence="17 18" key="1">
    <citation type="submission" date="2019-08" db="EMBL/GenBank/DDBJ databases">
        <title>Complete genome sequence of Thermosulfurimonas marina SU872T, an anaerobic thermophilic chemolithoautotrophic bacterium isolated from a shallow marine hydrothermal vent.</title>
        <authorList>
            <person name="Allioux M."/>
            <person name="Jebbar M."/>
            <person name="Slobodkina G."/>
            <person name="Slobodkin A."/>
            <person name="Moalic Y."/>
            <person name="Frolova A."/>
            <person name="Shao Z."/>
            <person name="Alain K."/>
        </authorList>
    </citation>
    <scope>NUCLEOTIDE SEQUENCE [LARGE SCALE GENOMIC DNA]</scope>
    <source>
        <strain evidence="17 18">SU872</strain>
    </source>
</reference>
<dbReference type="Pfam" id="PF02096">
    <property type="entry name" value="60KD_IMP"/>
    <property type="match status" value="1"/>
</dbReference>
<dbReference type="GO" id="GO:0015031">
    <property type="term" value="P:protein transport"/>
    <property type="evidence" value="ECO:0007669"/>
    <property type="project" value="UniProtKB-KW"/>
</dbReference>
<feature type="domain" description="Membrane insertase YidC/Oxa/ALB C-terminal" evidence="15">
    <location>
        <begin position="353"/>
        <end position="543"/>
    </location>
</feature>